<evidence type="ECO:0000256" key="6">
    <source>
        <dbReference type="ARBA" id="ARBA00023002"/>
    </source>
</evidence>
<dbReference type="FunFam" id="3.40.50.720:FF:000009">
    <property type="entry name" value="Fatty oxidation complex, alpha subunit"/>
    <property type="match status" value="1"/>
</dbReference>
<evidence type="ECO:0000256" key="1">
    <source>
        <dbReference type="ARBA" id="ARBA00005005"/>
    </source>
</evidence>
<dbReference type="InterPro" id="IPR006108">
    <property type="entry name" value="3HC_DH_C"/>
</dbReference>
<comment type="pathway">
    <text evidence="1">Lipid metabolism; fatty acid beta-oxidation.</text>
</comment>
<evidence type="ECO:0000256" key="8">
    <source>
        <dbReference type="ARBA" id="ARBA00023098"/>
    </source>
</evidence>
<evidence type="ECO:0000256" key="5">
    <source>
        <dbReference type="ARBA" id="ARBA00022832"/>
    </source>
</evidence>
<comment type="similarity">
    <text evidence="2 10">Belongs to the enoyl-CoA hydratase/isomerase family.</text>
</comment>
<proteinExistence type="inferred from homology"/>
<comment type="similarity">
    <text evidence="3">In the N-terminal section; belongs to the enoyl-CoA hydratase/isomerase family.</text>
</comment>
<dbReference type="STRING" id="29540.C481_07371"/>
<dbReference type="eggNOG" id="arCOG00249">
    <property type="taxonomic scope" value="Archaea"/>
</dbReference>
<evidence type="ECO:0000256" key="10">
    <source>
        <dbReference type="RuleBase" id="RU003707"/>
    </source>
</evidence>
<dbReference type="Gene3D" id="1.10.1040.10">
    <property type="entry name" value="N-(1-d-carboxylethyl)-l-norvaline Dehydrogenase, domain 2"/>
    <property type="match status" value="2"/>
</dbReference>
<dbReference type="AlphaFoldDB" id="M0AUU2"/>
<comment type="caution">
    <text evidence="13">The sequence shown here is derived from an EMBL/GenBank/DDBJ whole genome shotgun (WGS) entry which is preliminary data.</text>
</comment>
<dbReference type="InterPro" id="IPR029045">
    <property type="entry name" value="ClpP/crotonase-like_dom_sf"/>
</dbReference>
<dbReference type="GO" id="GO:0016616">
    <property type="term" value="F:oxidoreductase activity, acting on the CH-OH group of donors, NAD or NADP as acceptor"/>
    <property type="evidence" value="ECO:0007669"/>
    <property type="project" value="InterPro"/>
</dbReference>
<feature type="domain" description="3-hydroxyacyl-CoA dehydrogenase C-terminal" evidence="11">
    <location>
        <begin position="311"/>
        <end position="407"/>
    </location>
</feature>
<protein>
    <recommendedName>
        <fullName evidence="4">enoyl-CoA hydratase</fullName>
        <ecNumber evidence="4">4.2.1.17</ecNumber>
    </recommendedName>
</protein>
<dbReference type="GO" id="GO:0006635">
    <property type="term" value="P:fatty acid beta-oxidation"/>
    <property type="evidence" value="ECO:0007669"/>
    <property type="project" value="UniProtKB-UniPathway"/>
</dbReference>
<accession>M0AUU2</accession>
<evidence type="ECO:0000256" key="4">
    <source>
        <dbReference type="ARBA" id="ARBA00012076"/>
    </source>
</evidence>
<reference evidence="13 14" key="1">
    <citation type="journal article" date="2014" name="PLoS Genet.">
        <title>Phylogenetically driven sequencing of extremely halophilic archaea reveals strategies for static and dynamic osmo-response.</title>
        <authorList>
            <person name="Becker E.A."/>
            <person name="Seitzer P.M."/>
            <person name="Tritt A."/>
            <person name="Larsen D."/>
            <person name="Krusor M."/>
            <person name="Yao A.I."/>
            <person name="Wu D."/>
            <person name="Madern D."/>
            <person name="Eisen J.A."/>
            <person name="Darling A.E."/>
            <person name="Facciotti M.T."/>
        </authorList>
    </citation>
    <scope>NUCLEOTIDE SEQUENCE [LARGE SCALE GENOMIC DNA]</scope>
    <source>
        <strain evidence="13 14">DSM 12278</strain>
    </source>
</reference>
<dbReference type="PATRIC" id="fig|29540.5.peg.1501"/>
<dbReference type="EC" id="4.2.1.17" evidence="4"/>
<name>M0AUU2_NATA1</name>
<dbReference type="PROSITE" id="PS00166">
    <property type="entry name" value="ENOYL_COA_HYDRATASE"/>
    <property type="match status" value="1"/>
</dbReference>
<dbReference type="PANTHER" id="PTHR48075:SF5">
    <property type="entry name" value="3-HYDROXYBUTYRYL-COA DEHYDROGENASE"/>
    <property type="match status" value="1"/>
</dbReference>
<dbReference type="FunFam" id="3.90.226.10:FF:000009">
    <property type="entry name" value="Carnitinyl-CoA dehydratase"/>
    <property type="match status" value="1"/>
</dbReference>
<evidence type="ECO:0000313" key="14">
    <source>
        <dbReference type="Proteomes" id="UP000011554"/>
    </source>
</evidence>
<dbReference type="PANTHER" id="PTHR48075">
    <property type="entry name" value="3-HYDROXYACYL-COA DEHYDROGENASE FAMILY PROTEIN"/>
    <property type="match status" value="1"/>
</dbReference>
<keyword evidence="6" id="KW-0560">Oxidoreductase</keyword>
<dbReference type="InterPro" id="IPR006176">
    <property type="entry name" value="3-OHacyl-CoA_DH_NAD-bd"/>
</dbReference>
<dbReference type="SUPFAM" id="SSF51735">
    <property type="entry name" value="NAD(P)-binding Rossmann-fold domains"/>
    <property type="match status" value="1"/>
</dbReference>
<gene>
    <name evidence="13" type="ORF">C481_07371</name>
</gene>
<dbReference type="UniPathway" id="UPA00659"/>
<sequence length="669" mass="72173">MVTVVGGVKTLPTDDTVMSFDSIDRVAVLGAGNMGHGITEVTAMGGYEVTMRDIEQELVDDGYEQIAWSLDKLEEKDRLGESADVVLDRINTTTDLEAAVADADLVIEAAPENLELKHDIFSDLEEFTTEDTLLATNTSSLPISDIAEVLDSPERVLGLHFFNPPVKMDLVEVIYGQETTDEAADAGYEWVESIDKTPIYVRKDVRGFVVNTIVGPFGGEPAWMVSEGEATIRQADAAMSHQRGYPMGPFELADLTGIDVGYHVRKEGGTEVPPIIEEQVEADELGQKTGKGYYDYEDGTGADYEPGDGEGFDTLRVEARMINRAAFLVGEGVATPEEVDTGVQLGLGFPEGICRRADKIGLDTVLEKLETLHEETGADRFEPHSYLEELVSEGKTGEDAGAGFYEYDTDAGALDSYHNINVELEEGVLAVELDRPSRMNAISNDLLAELDELLSTVDTDDVRCVTIEGVGDRAFSAGADITGFGGADPTDVMDVTPAFETVNDFPRPVVAKIDGYCLGAGLELALACDLRLATERSSFGAPEIGLGLIPGGGGTQRLLRVLGETRAKELVFRGNHIDAERAEEWGLVNRAVDRDEFSDAVGAFVDDLRTGPPIGLKVAKKVMNEGEDASLEAALAMESQGFGLLFTTEDMREGTAAFAEDREPEFSGE</sequence>
<evidence type="ECO:0000256" key="2">
    <source>
        <dbReference type="ARBA" id="ARBA00005254"/>
    </source>
</evidence>
<evidence type="ECO:0000259" key="11">
    <source>
        <dbReference type="Pfam" id="PF00725"/>
    </source>
</evidence>
<keyword evidence="14" id="KW-1185">Reference proteome</keyword>
<dbReference type="SUPFAM" id="SSF48179">
    <property type="entry name" value="6-phosphogluconate dehydrogenase C-terminal domain-like"/>
    <property type="match status" value="2"/>
</dbReference>
<dbReference type="Pfam" id="PF02737">
    <property type="entry name" value="3HCDH_N"/>
    <property type="match status" value="1"/>
</dbReference>
<organism evidence="13 14">
    <name type="scientific">Natrialba asiatica (strain ATCC 700177 / DSM 12278 / JCM 9576 / FERM P-10747 / NBRC 102637 / 172P1)</name>
    <dbReference type="NCBI Taxonomy" id="29540"/>
    <lineage>
        <taxon>Archaea</taxon>
        <taxon>Methanobacteriati</taxon>
        <taxon>Methanobacteriota</taxon>
        <taxon>Stenosarchaea group</taxon>
        <taxon>Halobacteria</taxon>
        <taxon>Halobacteriales</taxon>
        <taxon>Natrialbaceae</taxon>
        <taxon>Natrialba</taxon>
    </lineage>
</organism>
<dbReference type="InterPro" id="IPR013328">
    <property type="entry name" value="6PGD_dom2"/>
</dbReference>
<dbReference type="InterPro" id="IPR008927">
    <property type="entry name" value="6-PGluconate_DH-like_C_sf"/>
</dbReference>
<evidence type="ECO:0000256" key="3">
    <source>
        <dbReference type="ARBA" id="ARBA00008750"/>
    </source>
</evidence>
<evidence type="ECO:0000256" key="7">
    <source>
        <dbReference type="ARBA" id="ARBA00023027"/>
    </source>
</evidence>
<dbReference type="InterPro" id="IPR014748">
    <property type="entry name" value="Enoyl-CoA_hydra_C"/>
</dbReference>
<dbReference type="GO" id="GO:0004300">
    <property type="term" value="F:enoyl-CoA hydratase activity"/>
    <property type="evidence" value="ECO:0007669"/>
    <property type="project" value="UniProtKB-EC"/>
</dbReference>
<dbReference type="SUPFAM" id="SSF52096">
    <property type="entry name" value="ClpP/crotonase"/>
    <property type="match status" value="1"/>
</dbReference>
<keyword evidence="7" id="KW-0520">NAD</keyword>
<dbReference type="GO" id="GO:0070403">
    <property type="term" value="F:NAD+ binding"/>
    <property type="evidence" value="ECO:0007669"/>
    <property type="project" value="InterPro"/>
</dbReference>
<dbReference type="Gene3D" id="3.40.50.720">
    <property type="entry name" value="NAD(P)-binding Rossmann-like Domain"/>
    <property type="match status" value="1"/>
</dbReference>
<dbReference type="Pfam" id="PF00378">
    <property type="entry name" value="ECH_1"/>
    <property type="match status" value="1"/>
</dbReference>
<dbReference type="Pfam" id="PF00725">
    <property type="entry name" value="3HCDH"/>
    <property type="match status" value="2"/>
</dbReference>
<dbReference type="InterPro" id="IPR018376">
    <property type="entry name" value="Enoyl-CoA_hyd/isom_CS"/>
</dbReference>
<keyword evidence="5" id="KW-0276">Fatty acid metabolism</keyword>
<dbReference type="Gene3D" id="3.90.226.10">
    <property type="entry name" value="2-enoyl-CoA Hydratase, Chain A, domain 1"/>
    <property type="match status" value="1"/>
</dbReference>
<feature type="domain" description="3-hydroxyacyl-CoA dehydrogenase C-terminal" evidence="11">
    <location>
        <begin position="207"/>
        <end position="296"/>
    </location>
</feature>
<keyword evidence="8" id="KW-0443">Lipid metabolism</keyword>
<evidence type="ECO:0000313" key="13">
    <source>
        <dbReference type="EMBL" id="ELZ02471.1"/>
    </source>
</evidence>
<dbReference type="Proteomes" id="UP000011554">
    <property type="component" value="Unassembled WGS sequence"/>
</dbReference>
<dbReference type="InterPro" id="IPR001753">
    <property type="entry name" value="Enoyl-CoA_hydra/iso"/>
</dbReference>
<dbReference type="EMBL" id="AOIO01000021">
    <property type="protein sequence ID" value="ELZ02471.1"/>
    <property type="molecule type" value="Genomic_DNA"/>
</dbReference>
<dbReference type="CDD" id="cd06558">
    <property type="entry name" value="crotonase-like"/>
    <property type="match status" value="1"/>
</dbReference>
<keyword evidence="9" id="KW-0456">Lyase</keyword>
<dbReference type="Gene3D" id="1.10.12.10">
    <property type="entry name" value="Lyase 2-enoyl-coa Hydratase, Chain A, domain 2"/>
    <property type="match status" value="1"/>
</dbReference>
<evidence type="ECO:0000256" key="9">
    <source>
        <dbReference type="ARBA" id="ARBA00023239"/>
    </source>
</evidence>
<feature type="domain" description="3-hydroxyacyl-CoA dehydrogenase NAD binding" evidence="12">
    <location>
        <begin position="26"/>
        <end position="204"/>
    </location>
</feature>
<dbReference type="InterPro" id="IPR036291">
    <property type="entry name" value="NAD(P)-bd_dom_sf"/>
</dbReference>
<dbReference type="FunFam" id="1.10.12.10:FF:000001">
    <property type="entry name" value="Probable enoyl-CoA hydratase, mitochondrial"/>
    <property type="match status" value="1"/>
</dbReference>
<evidence type="ECO:0000259" key="12">
    <source>
        <dbReference type="Pfam" id="PF02737"/>
    </source>
</evidence>